<accession>A0A512BFQ1</accession>
<dbReference type="EMBL" id="BJYT01000013">
    <property type="protein sequence ID" value="GEO10801.1"/>
    <property type="molecule type" value="Genomic_DNA"/>
</dbReference>
<protein>
    <submittedName>
        <fullName evidence="1">Uncharacterized protein</fullName>
    </submittedName>
</protein>
<keyword evidence="2" id="KW-1185">Reference proteome</keyword>
<comment type="caution">
    <text evidence="1">The sequence shown here is derived from an EMBL/GenBank/DDBJ whole genome shotgun (WGS) entry which is preliminary data.</text>
</comment>
<organism evidence="1 2">
    <name type="scientific">Segetibacter aerophilus</name>
    <dbReference type="NCBI Taxonomy" id="670293"/>
    <lineage>
        <taxon>Bacteria</taxon>
        <taxon>Pseudomonadati</taxon>
        <taxon>Bacteroidota</taxon>
        <taxon>Chitinophagia</taxon>
        <taxon>Chitinophagales</taxon>
        <taxon>Chitinophagaceae</taxon>
        <taxon>Segetibacter</taxon>
    </lineage>
</organism>
<gene>
    <name evidence="1" type="ORF">SAE01_32970</name>
</gene>
<dbReference type="RefSeq" id="WP_147204920.1">
    <property type="nucleotide sequence ID" value="NZ_BJYT01000013.1"/>
</dbReference>
<sequence>MKADFTNHSHFNIIKFLYQFKDDNKFYRLDEQELNLESKKDTYRYIYNLRNDALICTDREVYQIDEDYYSVENFGNTEEIRAKILPKGIAVIENLQEKKNFAASEN</sequence>
<dbReference type="AlphaFoldDB" id="A0A512BFQ1"/>
<evidence type="ECO:0000313" key="2">
    <source>
        <dbReference type="Proteomes" id="UP000321513"/>
    </source>
</evidence>
<dbReference type="OrthoDB" id="679782at2"/>
<reference evidence="1 2" key="1">
    <citation type="submission" date="2019-07" db="EMBL/GenBank/DDBJ databases">
        <title>Whole genome shotgun sequence of Segetibacter aerophilus NBRC 106135.</title>
        <authorList>
            <person name="Hosoyama A."/>
            <person name="Uohara A."/>
            <person name="Ohji S."/>
            <person name="Ichikawa N."/>
        </authorList>
    </citation>
    <scope>NUCLEOTIDE SEQUENCE [LARGE SCALE GENOMIC DNA]</scope>
    <source>
        <strain evidence="1 2">NBRC 106135</strain>
    </source>
</reference>
<dbReference type="Proteomes" id="UP000321513">
    <property type="component" value="Unassembled WGS sequence"/>
</dbReference>
<evidence type="ECO:0000313" key="1">
    <source>
        <dbReference type="EMBL" id="GEO10801.1"/>
    </source>
</evidence>
<proteinExistence type="predicted"/>
<name>A0A512BFQ1_9BACT</name>